<dbReference type="OrthoDB" id="2133332at2759"/>
<feature type="region of interest" description="Disordered" evidence="1">
    <location>
        <begin position="67"/>
        <end position="86"/>
    </location>
</feature>
<comment type="caution">
    <text evidence="2">The sequence shown here is derived from an EMBL/GenBank/DDBJ whole genome shotgun (WGS) entry which is preliminary data.</text>
</comment>
<gene>
    <name evidence="2" type="ORF">ACAOBT_LOCUS11761</name>
</gene>
<evidence type="ECO:0000313" key="2">
    <source>
        <dbReference type="EMBL" id="CAH1975753.1"/>
    </source>
</evidence>
<name>A0A9P0PAR8_ACAOB</name>
<dbReference type="Proteomes" id="UP001152888">
    <property type="component" value="Unassembled WGS sequence"/>
</dbReference>
<accession>A0A9P0PAR8</accession>
<dbReference type="EMBL" id="CAKOFQ010006839">
    <property type="protein sequence ID" value="CAH1975753.1"/>
    <property type="molecule type" value="Genomic_DNA"/>
</dbReference>
<sequence length="230" mass="26254">MQLAVMSLTHSVRAIFLIIGNCIIRITSRKFISKLLLRLPSQLFPRYRVVVSGVIIQDNLQRRSMKYPPDVYNSSSSDEDDDESSTVTGKCKCCVLQKAYYHSNIDYSNDNADECVKEDPEFYKYASDIEFPEQNFVESTDGYTEVFEKNFIVKHSFVPGTPCTPPLRRITGVFGFNYQYVGILLGAARKFRLCACECSYSNVLINNPYLVLFHNKNGINSMAFKCKVHV</sequence>
<organism evidence="2 3">
    <name type="scientific">Acanthoscelides obtectus</name>
    <name type="common">Bean weevil</name>
    <name type="synonym">Bruchus obtectus</name>
    <dbReference type="NCBI Taxonomy" id="200917"/>
    <lineage>
        <taxon>Eukaryota</taxon>
        <taxon>Metazoa</taxon>
        <taxon>Ecdysozoa</taxon>
        <taxon>Arthropoda</taxon>
        <taxon>Hexapoda</taxon>
        <taxon>Insecta</taxon>
        <taxon>Pterygota</taxon>
        <taxon>Neoptera</taxon>
        <taxon>Endopterygota</taxon>
        <taxon>Coleoptera</taxon>
        <taxon>Polyphaga</taxon>
        <taxon>Cucujiformia</taxon>
        <taxon>Chrysomeloidea</taxon>
        <taxon>Chrysomelidae</taxon>
        <taxon>Bruchinae</taxon>
        <taxon>Bruchini</taxon>
        <taxon>Acanthoscelides</taxon>
    </lineage>
</organism>
<reference evidence="2" key="1">
    <citation type="submission" date="2022-03" db="EMBL/GenBank/DDBJ databases">
        <authorList>
            <person name="Sayadi A."/>
        </authorList>
    </citation>
    <scope>NUCLEOTIDE SEQUENCE</scope>
</reference>
<evidence type="ECO:0000256" key="1">
    <source>
        <dbReference type="SAM" id="MobiDB-lite"/>
    </source>
</evidence>
<evidence type="ECO:0000313" key="3">
    <source>
        <dbReference type="Proteomes" id="UP001152888"/>
    </source>
</evidence>
<proteinExistence type="predicted"/>
<keyword evidence="3" id="KW-1185">Reference proteome</keyword>
<dbReference type="AlphaFoldDB" id="A0A9P0PAR8"/>
<protein>
    <submittedName>
        <fullName evidence="2">Uncharacterized protein</fullName>
    </submittedName>
</protein>